<evidence type="ECO:0000256" key="2">
    <source>
        <dbReference type="ARBA" id="ARBA00022473"/>
    </source>
</evidence>
<gene>
    <name evidence="15" type="ORF">O3M35_006875</name>
</gene>
<evidence type="ECO:0000256" key="13">
    <source>
        <dbReference type="SAM" id="MobiDB-lite"/>
    </source>
</evidence>
<proteinExistence type="inferred from homology"/>
<feature type="domain" description="Protein kinase" evidence="14">
    <location>
        <begin position="49"/>
        <end position="312"/>
    </location>
</feature>
<keyword evidence="10" id="KW-0744">Spermatogenesis</keyword>
<dbReference type="GO" id="GO:0005737">
    <property type="term" value="C:cytoplasm"/>
    <property type="evidence" value="ECO:0007669"/>
    <property type="project" value="TreeGrafter"/>
</dbReference>
<keyword evidence="8" id="KW-0460">Magnesium</keyword>
<name>A0AAW1DGR0_9HEMI</name>
<keyword evidence="12" id="KW-0418">Kinase</keyword>
<keyword evidence="12" id="KW-0808">Transferase</keyword>
<evidence type="ECO:0000256" key="11">
    <source>
        <dbReference type="PROSITE-ProRule" id="PRU10141"/>
    </source>
</evidence>
<dbReference type="GO" id="GO:0035556">
    <property type="term" value="P:intracellular signal transduction"/>
    <property type="evidence" value="ECO:0007669"/>
    <property type="project" value="TreeGrafter"/>
</dbReference>
<evidence type="ECO:0000256" key="5">
    <source>
        <dbReference type="ARBA" id="ARBA00022741"/>
    </source>
</evidence>
<keyword evidence="2" id="KW-0217">Developmental protein</keyword>
<dbReference type="GO" id="GO:0000226">
    <property type="term" value="P:microtubule cytoskeleton organization"/>
    <property type="evidence" value="ECO:0007669"/>
    <property type="project" value="TreeGrafter"/>
</dbReference>
<dbReference type="CDD" id="cd14080">
    <property type="entry name" value="STKc_TSSK-like"/>
    <property type="match status" value="1"/>
</dbReference>
<dbReference type="Pfam" id="PF00069">
    <property type="entry name" value="Pkinase"/>
    <property type="match status" value="1"/>
</dbReference>
<dbReference type="GO" id="GO:0005524">
    <property type="term" value="F:ATP binding"/>
    <property type="evidence" value="ECO:0007669"/>
    <property type="project" value="UniProtKB-UniRule"/>
</dbReference>
<accession>A0AAW1DGR0</accession>
<dbReference type="GO" id="GO:0007283">
    <property type="term" value="P:spermatogenesis"/>
    <property type="evidence" value="ECO:0007669"/>
    <property type="project" value="UniProtKB-KW"/>
</dbReference>
<evidence type="ECO:0000256" key="6">
    <source>
        <dbReference type="ARBA" id="ARBA00022782"/>
    </source>
</evidence>
<dbReference type="InterPro" id="IPR000719">
    <property type="entry name" value="Prot_kinase_dom"/>
</dbReference>
<comment type="caution">
    <text evidence="15">The sequence shown here is derived from an EMBL/GenBank/DDBJ whole genome shotgun (WGS) entry which is preliminary data.</text>
</comment>
<evidence type="ECO:0000256" key="10">
    <source>
        <dbReference type="ARBA" id="ARBA00022871"/>
    </source>
</evidence>
<keyword evidence="3" id="KW-0597">Phosphoprotein</keyword>
<keyword evidence="5 11" id="KW-0547">Nucleotide-binding</keyword>
<evidence type="ECO:0000256" key="1">
    <source>
        <dbReference type="ARBA" id="ARBA00001946"/>
    </source>
</evidence>
<dbReference type="GO" id="GO:0050321">
    <property type="term" value="F:tau-protein kinase activity"/>
    <property type="evidence" value="ECO:0007669"/>
    <property type="project" value="TreeGrafter"/>
</dbReference>
<dbReference type="EMBL" id="JAPXFL010000003">
    <property type="protein sequence ID" value="KAK9509598.1"/>
    <property type="molecule type" value="Genomic_DNA"/>
</dbReference>
<reference evidence="15 16" key="1">
    <citation type="submission" date="2022-12" db="EMBL/GenBank/DDBJ databases">
        <title>Chromosome-level genome assembly of true bugs.</title>
        <authorList>
            <person name="Ma L."/>
            <person name="Li H."/>
        </authorList>
    </citation>
    <scope>NUCLEOTIDE SEQUENCE [LARGE SCALE GENOMIC DNA]</scope>
    <source>
        <strain evidence="15">Lab_2022b</strain>
    </source>
</reference>
<dbReference type="FunFam" id="1.10.510.10:FF:000658">
    <property type="entry name" value="Protein CBG12184"/>
    <property type="match status" value="1"/>
</dbReference>
<comment type="cofactor">
    <cofactor evidence="1">
        <name>Mg(2+)</name>
        <dbReference type="ChEBI" id="CHEBI:18420"/>
    </cofactor>
</comment>
<evidence type="ECO:0000256" key="4">
    <source>
        <dbReference type="ARBA" id="ARBA00022723"/>
    </source>
</evidence>
<dbReference type="PROSITE" id="PS50011">
    <property type="entry name" value="PROTEIN_KINASE_DOM"/>
    <property type="match status" value="1"/>
</dbReference>
<dbReference type="PANTHER" id="PTHR24346">
    <property type="entry name" value="MAP/MICROTUBULE AFFINITY-REGULATING KINASE"/>
    <property type="match status" value="1"/>
</dbReference>
<dbReference type="GO" id="GO:0000287">
    <property type="term" value="F:magnesium ion binding"/>
    <property type="evidence" value="ECO:0007669"/>
    <property type="project" value="UniProtKB-ARBA"/>
</dbReference>
<dbReference type="PROSITE" id="PS00107">
    <property type="entry name" value="PROTEIN_KINASE_ATP"/>
    <property type="match status" value="1"/>
</dbReference>
<keyword evidence="4" id="KW-0479">Metal-binding</keyword>
<feature type="compositionally biased region" description="Basic and acidic residues" evidence="13">
    <location>
        <begin position="416"/>
        <end position="432"/>
    </location>
</feature>
<protein>
    <recommendedName>
        <fullName evidence="14">Protein kinase domain-containing protein</fullName>
    </recommendedName>
</protein>
<dbReference type="InterPro" id="IPR017441">
    <property type="entry name" value="Protein_kinase_ATP_BS"/>
</dbReference>
<dbReference type="GO" id="GO:0030154">
    <property type="term" value="P:cell differentiation"/>
    <property type="evidence" value="ECO:0007669"/>
    <property type="project" value="UniProtKB-KW"/>
</dbReference>
<dbReference type="EMBL" id="JAPXFL010000003">
    <property type="protein sequence ID" value="KAK9509597.1"/>
    <property type="molecule type" value="Genomic_DNA"/>
</dbReference>
<dbReference type="SUPFAM" id="SSF56112">
    <property type="entry name" value="Protein kinase-like (PK-like)"/>
    <property type="match status" value="1"/>
</dbReference>
<keyword evidence="16" id="KW-1185">Reference proteome</keyword>
<evidence type="ECO:0000256" key="7">
    <source>
        <dbReference type="ARBA" id="ARBA00022840"/>
    </source>
</evidence>
<dbReference type="PROSITE" id="PS00108">
    <property type="entry name" value="PROTEIN_KINASE_ST"/>
    <property type="match status" value="1"/>
</dbReference>
<evidence type="ECO:0000256" key="8">
    <source>
        <dbReference type="ARBA" id="ARBA00022842"/>
    </source>
</evidence>
<evidence type="ECO:0000256" key="9">
    <source>
        <dbReference type="ARBA" id="ARBA00022843"/>
    </source>
</evidence>
<dbReference type="Gene3D" id="1.10.510.10">
    <property type="entry name" value="Transferase(Phosphotransferase) domain 1"/>
    <property type="match status" value="1"/>
</dbReference>
<dbReference type="SMART" id="SM00220">
    <property type="entry name" value="S_TKc"/>
    <property type="match status" value="1"/>
</dbReference>
<keyword evidence="12" id="KW-0723">Serine/threonine-protein kinase</keyword>
<keyword evidence="7 11" id="KW-0067">ATP-binding</keyword>
<evidence type="ECO:0000313" key="16">
    <source>
        <dbReference type="Proteomes" id="UP001461498"/>
    </source>
</evidence>
<evidence type="ECO:0000256" key="12">
    <source>
        <dbReference type="RuleBase" id="RU000304"/>
    </source>
</evidence>
<feature type="region of interest" description="Disordered" evidence="13">
    <location>
        <begin position="382"/>
        <end position="432"/>
    </location>
</feature>
<dbReference type="InterPro" id="IPR008271">
    <property type="entry name" value="Ser/Thr_kinase_AS"/>
</dbReference>
<comment type="similarity">
    <text evidence="12">Belongs to the protein kinase superfamily.</text>
</comment>
<dbReference type="AlphaFoldDB" id="A0AAW1DGR0"/>
<dbReference type="Proteomes" id="UP001461498">
    <property type="component" value="Unassembled WGS sequence"/>
</dbReference>
<organism evidence="15 16">
    <name type="scientific">Rhynocoris fuscipes</name>
    <dbReference type="NCBI Taxonomy" id="488301"/>
    <lineage>
        <taxon>Eukaryota</taxon>
        <taxon>Metazoa</taxon>
        <taxon>Ecdysozoa</taxon>
        <taxon>Arthropoda</taxon>
        <taxon>Hexapoda</taxon>
        <taxon>Insecta</taxon>
        <taxon>Pterygota</taxon>
        <taxon>Neoptera</taxon>
        <taxon>Paraneoptera</taxon>
        <taxon>Hemiptera</taxon>
        <taxon>Heteroptera</taxon>
        <taxon>Panheteroptera</taxon>
        <taxon>Cimicomorpha</taxon>
        <taxon>Reduviidae</taxon>
        <taxon>Harpactorinae</taxon>
        <taxon>Harpactorini</taxon>
        <taxon>Rhynocoris</taxon>
    </lineage>
</organism>
<sequence>MPFFKTKLLFKPTAVDENYGSKNMSVIEASVNHNFLTASEEYLMKEKGYTFIRHIGEGSYAKVFLAKFVQEGKPEVQLACKIINTRMAPREFVVKFLPREIDILSKITHPYIVHVYSIYHKAFNYLIFMRYAEMGDLLDYIVAKGELPEKVGRTWFHQLASAIYYLHNLNIAHRDIKCENILITKSYNVKLADFGFARYVCDGNGRHLLSNTYCGSLAYASPEILRGRAYFPKCSDIWSLGVVLYIMLNKCMPFRDGNVKVLYKQQLAKRWTFRAKVETTISAAAVNMVKYLLEPDFRKRILIKDVMKDRWFTDEGLYLSNDCNQALDLASKYKSEMVCKKSVKGPKVWDKEEKDFTLISKERDPITSASVYFDPTLGSQSLGGGSVTSTTTDVDLDSKHSEPERQLSNIQITEQVEEKETESRTSTDNKSN</sequence>
<dbReference type="InterPro" id="IPR011009">
    <property type="entry name" value="Kinase-like_dom_sf"/>
</dbReference>
<keyword evidence="9" id="KW-0832">Ubl conjugation</keyword>
<evidence type="ECO:0000259" key="14">
    <source>
        <dbReference type="PROSITE" id="PS50011"/>
    </source>
</evidence>
<keyword evidence="6" id="KW-0221">Differentiation</keyword>
<dbReference type="PANTHER" id="PTHR24346:SF102">
    <property type="entry name" value="TESTIS-SPECIFIC SERINE_THREONINE-PROTEIN KINASE 1"/>
    <property type="match status" value="1"/>
</dbReference>
<evidence type="ECO:0000256" key="3">
    <source>
        <dbReference type="ARBA" id="ARBA00022553"/>
    </source>
</evidence>
<evidence type="ECO:0000313" key="15">
    <source>
        <dbReference type="EMBL" id="KAK9509597.1"/>
    </source>
</evidence>
<feature type="binding site" evidence="11">
    <location>
        <position position="81"/>
    </location>
    <ligand>
        <name>ATP</name>
        <dbReference type="ChEBI" id="CHEBI:30616"/>
    </ligand>
</feature>
<feature type="compositionally biased region" description="Basic and acidic residues" evidence="13">
    <location>
        <begin position="396"/>
        <end position="405"/>
    </location>
</feature>